<feature type="coiled-coil region" evidence="6">
    <location>
        <begin position="1251"/>
        <end position="1278"/>
    </location>
</feature>
<feature type="compositionally biased region" description="Low complexity" evidence="7">
    <location>
        <begin position="2028"/>
        <end position="2041"/>
    </location>
</feature>
<dbReference type="Pfam" id="PF07727">
    <property type="entry name" value="RVT_2"/>
    <property type="match status" value="2"/>
</dbReference>
<dbReference type="SMART" id="SM00343">
    <property type="entry name" value="ZnF_C2HC"/>
    <property type="match status" value="2"/>
</dbReference>
<keyword evidence="4" id="KW-0378">Hydrolase</keyword>
<dbReference type="SUPFAM" id="SSF53098">
    <property type="entry name" value="Ribonuclease H-like"/>
    <property type="match status" value="1"/>
</dbReference>
<dbReference type="Proteomes" id="UP001231189">
    <property type="component" value="Unassembled WGS sequence"/>
</dbReference>
<feature type="domain" description="CCHC-type" evidence="8">
    <location>
        <begin position="1073"/>
        <end position="1087"/>
    </location>
</feature>
<keyword evidence="6" id="KW-0175">Coiled coil</keyword>
<dbReference type="SUPFAM" id="SSF57756">
    <property type="entry name" value="Retrovirus zinc finger-like domains"/>
    <property type="match status" value="1"/>
</dbReference>
<evidence type="ECO:0000256" key="3">
    <source>
        <dbReference type="ARBA" id="ARBA00022750"/>
    </source>
</evidence>
<organism evidence="10 11">
    <name type="scientific">Lolium multiflorum</name>
    <name type="common">Italian ryegrass</name>
    <name type="synonym">Lolium perenne subsp. multiflorum</name>
    <dbReference type="NCBI Taxonomy" id="4521"/>
    <lineage>
        <taxon>Eukaryota</taxon>
        <taxon>Viridiplantae</taxon>
        <taxon>Streptophyta</taxon>
        <taxon>Embryophyta</taxon>
        <taxon>Tracheophyta</taxon>
        <taxon>Spermatophyta</taxon>
        <taxon>Magnoliopsida</taxon>
        <taxon>Liliopsida</taxon>
        <taxon>Poales</taxon>
        <taxon>Poaceae</taxon>
        <taxon>BOP clade</taxon>
        <taxon>Pooideae</taxon>
        <taxon>Poodae</taxon>
        <taxon>Poeae</taxon>
        <taxon>Poeae Chloroplast Group 2 (Poeae type)</taxon>
        <taxon>Loliodinae</taxon>
        <taxon>Loliinae</taxon>
        <taxon>Lolium</taxon>
    </lineage>
</organism>
<feature type="compositionally biased region" description="Basic and acidic residues" evidence="7">
    <location>
        <begin position="2761"/>
        <end position="2773"/>
    </location>
</feature>
<dbReference type="GO" id="GO:0004190">
    <property type="term" value="F:aspartic-type endopeptidase activity"/>
    <property type="evidence" value="ECO:0007669"/>
    <property type="project" value="UniProtKB-KW"/>
</dbReference>
<evidence type="ECO:0008006" key="12">
    <source>
        <dbReference type="Google" id="ProtNLM"/>
    </source>
</evidence>
<evidence type="ECO:0000256" key="2">
    <source>
        <dbReference type="ARBA" id="ARBA00022723"/>
    </source>
</evidence>
<dbReference type="Pfam" id="PF14223">
    <property type="entry name" value="Retrotran_gag_2"/>
    <property type="match status" value="1"/>
</dbReference>
<keyword evidence="2" id="KW-0479">Metal-binding</keyword>
<evidence type="ECO:0000313" key="10">
    <source>
        <dbReference type="EMBL" id="KAK1651677.1"/>
    </source>
</evidence>
<dbReference type="InterPro" id="IPR013103">
    <property type="entry name" value="RVT_2"/>
</dbReference>
<dbReference type="InterPro" id="IPR012337">
    <property type="entry name" value="RNaseH-like_sf"/>
</dbReference>
<keyword evidence="3" id="KW-0064">Aspartyl protease</keyword>
<feature type="region of interest" description="Disordered" evidence="7">
    <location>
        <begin position="1471"/>
        <end position="1518"/>
    </location>
</feature>
<accession>A0AAD8WEY7</accession>
<feature type="region of interest" description="Disordered" evidence="7">
    <location>
        <begin position="2425"/>
        <end position="2454"/>
    </location>
</feature>
<sequence>MLPLLRSYYLDGYVDGTVPCPPPMVHVLAPDGTPMALPNPAHRQWTAQDQAILSAIQSSLMPTVAGMVLFAATSHQAWSTLDASFSSQSMARSMAICNKLGDLKKLDKSVTAYYNEAKVLADILSSVGQPLRDSEFIGYILKGLGEDYDSLVENVEGRDSTNPISAHDLYAHLLNTEQRLGARRPDGPSFDASANAAYRGGCNQQQPRPPSGSPPQPPKPASQPRPATTTAGRGRSWVCTICGTKAPCQLCGIAGHLASRCHRRFKQDFLGIGNDDSGNEKQSALANHTHGSTTTYPVDATWYMDTGASDHLTHELSRLNPRETYAGHDQVRTADGQMPLPPLPLLPLLRSSVACVPPPHSGMLALAILLPQLFAMCFVAMISLLNWSWCSPRASDDAPSSCSRTGCLRCLCPGRRSPHGPCNALGACAGHRASACAAWAAHWDVASRVAATACCWPVALGAPIDCAGVSSAQPWAVALSDLTVCPVHPAGWADAAGVPCSAVARGTFSVATAYVFSFDDAGCVSFYDPTCACGSSTSHTLQEWLLLILVQSLAIILLRCKFLIGAVPWNWNIRLFSRMILGPLFPPGQASTLLIVNGFFKVKKLADGSIERYKARLVAKGFKQRYGLDYEDTFSPNAFLHGVLDEEVYMRQPPGFADPDRPAHLCRLVKALYGLKQAPRAWHARLGTALRALGFIPSTADTSLFLFQRPQVTMYILVYVDDIILVSSSVTAADRLVSSLRTAFAVKDLGKLHYFLGLECKPALTPMSVTDPLTSDDGTLLSAEDATEYRSVVGGLQYLTLTRPDITYAVNRVCHCSVELWEIILHGYREPQDPVRLTSTEFYNRQLNASARDKIRSGINRKLLDQVNDIGSAKELWDRIVVLQEGTDLIQSSLYETAKQEAHRFMIREGESIADAYARLGALRVRIKGLGAEKYDDGFEMNEGFIKSKVIAMIAVKQEDTNLALNLQIMTKSADLNSDDLVSYVAANENMAKAGKMLMAMNRVDEASHNHEASHNLALKARADHGGEEEYEIEEDEEMTSTSDIATDFAFFAKKYKGKLPMLLNDKKKKRTCYNCDEDSHFANECPYEKRVDKPKFIKGVKPRLKPNPINDRYKRNKGRAFVGAEYLSDEEEEDEEKEAGVAGLAFSKPGSLFTYDYSKDYSTENDVGSSFMARITQDDDSDDSSSSTTIGSCLMARETKVMEPPPSLSSVLDNEAENQDELTVLKELYNVRCTLRGEALVKFDFLMDSLKEKDESIEELEYHLNDKERRFNLLRQELKTERCISQGLKQQIETYELDKVKDLETIERAQSLTQELNASKEELEVAHASLTRDLDHLERANKLVKDELKKLGKNHDLLQESYSKALESMNDSIVDKNVASSSTTFTSEHAKLVEEHVRLQEELSLHVETNTYLESLVTKYGLNYYPNESACEQATTLEENVRLKKELAKFTTTKSKMGLDDLLSKQRSNNQKYGLGYVPKPYKKNNYKKEKPAQEKNKKVTNDGKAPKGKATSGDRTGPNNHYALFVDYYGDVYANYVGPRNGYAYRGYSIWGYSSGGPKWVFDSGCTNHMTGGRGVLDQFIEDINKKSSITFGDNSKGKVLGYGKVAISKDLCLETVMLVEHLGYNLLSIYHLADAGYNSYFTKYYVQVFRSDNLKLVLVGYVENNLYVVDLSKESPSPSTCLMAAKHDEGWLWHRRLGHVNMRNLKQLLKGEHIVGLTGISFEKDRVCSACVAGKQLKKKHPIKSIVTTSRPLELLHLDLFGPSHYDTLGGSKYGLVIVDDYSRYSWVFLLKSKDETHREFITFAKKAQRTYESEIKAIRTDNGTEFKNYTMQEFVDDEGIKHEFSAPYTPQQNGVVERKNRTIIEMARTMLSEFNSPHNFWGEAISTAVHYSNRLFLRPLHNKTPYELLTGNKPNVTYIRVFGCKCLVKNNKGKLGKFETRTIEGIFVGYAENSHAYRYYNRSTGTIEVSCDVVFLEDNGSQVEQVVPCVAGNDDDPSSAIKHMGIGHIRPMEVHSDDQGDGIEVSSSPQVEPSSTQVEPSSATQDVSSTQDEPHPEEQEESPQPTEQDHDDDQETSSTHVQAQVVPHDQVLARDEFIDHEGTIRKIKAATRASDMKVDLVLGSISKGVVTRRHHALLMTYCQHHAFVSSFEPLKVHEALVDPDWRPKDHRINVIGTKWVFKNKQDEDGIVIRNKARLVAQGFAQIEGMDFEDTFAPVARLEAIRLLLAFASFHNFKLYQMDVKSAFLNGPLKETAYVAQPPGFEDPCRPNHVYLLHKALYGLKQAPRAWYEFLRDFLLQDGFCMGTVDSTLFTKRVKGGGLFICQIYVDDIIFGGTNPNHNKAFEQLMTRKFEMSMMGELKFFLGFQVRQLAKGTFISQEKYVKDMLKKFNMTNASPMKTPMPVKGQLGSCDGEKDVDIKGTDGGSSVGGRTKSVVTKHKDKHVSHEDDEVVPTVNVGAANRLEWKEWRTVNPYRFEKPTYTRSDKAFWTNTQAALWEGYYDSHEYMKHGNIVSPKAINPAELALHEATKYRFVVQTLKNLGVYDLVCLKPDDTQDDPTFCPLLVRQFHCTVFFHDDEDRTLTWMTGKTKYSCSYSQFRAAMGCGDDSNPGYRIHSRSRLTKGDISFCYPANPSPGPPTISGMYYSYLVLAKLFRENLISKSGDYSEVRNYHLNLMYYCHPDRVRKIDGCDLIYCELKRAVMDRMTPNYAQYVQRLINYIVPAPRNVIGEKVIMDAFKIPTQEATRPDVPSMMPTAERRSKERHDHDASSSYSRRPKHGAARFFSSMWQMCKNSNDVAHQSLALSQETRRRQNEFMATRNVPVPPPRPELAPMVAPQWEMPPITDEMIQNFDFSMYAHGGLPPRTARTPTPPPADGDGDEDEVDSAARDDDEGSYSTGHEFY</sequence>
<dbReference type="EMBL" id="JAUUTY010000004">
    <property type="protein sequence ID" value="KAK1651677.1"/>
    <property type="molecule type" value="Genomic_DNA"/>
</dbReference>
<keyword evidence="5" id="KW-0862">Zinc</keyword>
<dbReference type="GO" id="GO:0003676">
    <property type="term" value="F:nucleic acid binding"/>
    <property type="evidence" value="ECO:0007669"/>
    <property type="project" value="InterPro"/>
</dbReference>
<reference evidence="10" key="1">
    <citation type="submission" date="2023-07" db="EMBL/GenBank/DDBJ databases">
        <title>A chromosome-level genome assembly of Lolium multiflorum.</title>
        <authorList>
            <person name="Chen Y."/>
            <person name="Copetti D."/>
            <person name="Kolliker R."/>
            <person name="Studer B."/>
        </authorList>
    </citation>
    <scope>NUCLEOTIDE SEQUENCE</scope>
    <source>
        <strain evidence="10">02402/16</strain>
        <tissue evidence="10">Leaf</tissue>
    </source>
</reference>
<evidence type="ECO:0000256" key="7">
    <source>
        <dbReference type="SAM" id="MobiDB-lite"/>
    </source>
</evidence>
<feature type="compositionally biased region" description="Basic and acidic residues" evidence="7">
    <location>
        <begin position="1488"/>
        <end position="1507"/>
    </location>
</feature>
<dbReference type="Pfam" id="PF13976">
    <property type="entry name" value="gag_pre-integrs"/>
    <property type="match status" value="1"/>
</dbReference>
<dbReference type="InterPro" id="IPR054722">
    <property type="entry name" value="PolX-like_BBD"/>
</dbReference>
<proteinExistence type="predicted"/>
<feature type="region of interest" description="Disordered" evidence="7">
    <location>
        <begin position="181"/>
        <end position="231"/>
    </location>
</feature>
<dbReference type="InterPro" id="IPR001878">
    <property type="entry name" value="Znf_CCHC"/>
</dbReference>
<dbReference type="PANTHER" id="PTHR42648">
    <property type="entry name" value="TRANSPOSASE, PUTATIVE-RELATED"/>
    <property type="match status" value="1"/>
</dbReference>
<dbReference type="Gene3D" id="3.30.420.10">
    <property type="entry name" value="Ribonuclease H-like superfamily/Ribonuclease H"/>
    <property type="match status" value="1"/>
</dbReference>
<dbReference type="InterPro" id="IPR025724">
    <property type="entry name" value="GAG-pre-integrase_dom"/>
</dbReference>
<dbReference type="InterPro" id="IPR036397">
    <property type="entry name" value="RNaseH_sf"/>
</dbReference>
<keyword evidence="5" id="KW-0863">Zinc-finger</keyword>
<dbReference type="InterPro" id="IPR036875">
    <property type="entry name" value="Znf_CCHC_sf"/>
</dbReference>
<gene>
    <name evidence="10" type="ORF">QYE76_069482</name>
</gene>
<dbReference type="Pfam" id="PF00665">
    <property type="entry name" value="rve"/>
    <property type="match status" value="1"/>
</dbReference>
<dbReference type="PROSITE" id="PS50994">
    <property type="entry name" value="INTEGRASE"/>
    <property type="match status" value="1"/>
</dbReference>
<comment type="caution">
    <text evidence="10">The sequence shown here is derived from an EMBL/GenBank/DDBJ whole genome shotgun (WGS) entry which is preliminary data.</text>
</comment>
<protein>
    <recommendedName>
        <fullName evidence="12">Retrotransposon protein, putative, unclassified</fullName>
    </recommendedName>
</protein>
<dbReference type="InterPro" id="IPR057670">
    <property type="entry name" value="SH3_retrovirus"/>
</dbReference>
<evidence type="ECO:0000313" key="11">
    <source>
        <dbReference type="Proteomes" id="UP001231189"/>
    </source>
</evidence>
<dbReference type="PROSITE" id="PS50158">
    <property type="entry name" value="ZF_CCHC"/>
    <property type="match status" value="1"/>
</dbReference>
<feature type="region of interest" description="Disordered" evidence="7">
    <location>
        <begin position="2863"/>
        <end position="2907"/>
    </location>
</feature>
<evidence type="ECO:0000256" key="6">
    <source>
        <dbReference type="SAM" id="Coils"/>
    </source>
</evidence>
<dbReference type="InterPro" id="IPR001584">
    <property type="entry name" value="Integrase_cat-core"/>
</dbReference>
<dbReference type="GO" id="GO:0008270">
    <property type="term" value="F:zinc ion binding"/>
    <property type="evidence" value="ECO:0007669"/>
    <property type="project" value="UniProtKB-KW"/>
</dbReference>
<feature type="compositionally biased region" description="Acidic residues" evidence="7">
    <location>
        <begin position="2881"/>
        <end position="2898"/>
    </location>
</feature>
<evidence type="ECO:0000259" key="9">
    <source>
        <dbReference type="PROSITE" id="PS50994"/>
    </source>
</evidence>
<feature type="compositionally biased region" description="Polar residues" evidence="7">
    <location>
        <begin position="2042"/>
        <end position="2054"/>
    </location>
</feature>
<dbReference type="GO" id="GO:0006508">
    <property type="term" value="P:proteolysis"/>
    <property type="evidence" value="ECO:0007669"/>
    <property type="project" value="UniProtKB-KW"/>
</dbReference>
<dbReference type="GO" id="GO:0015074">
    <property type="term" value="P:DNA integration"/>
    <property type="evidence" value="ECO:0007669"/>
    <property type="project" value="InterPro"/>
</dbReference>
<dbReference type="InterPro" id="IPR043502">
    <property type="entry name" value="DNA/RNA_pol_sf"/>
</dbReference>
<dbReference type="Pfam" id="PF25597">
    <property type="entry name" value="SH3_retrovirus"/>
    <property type="match status" value="1"/>
</dbReference>
<dbReference type="PANTHER" id="PTHR42648:SF21">
    <property type="entry name" value="CYSTEINE-RICH RLK (RECEPTOR-LIKE PROTEIN KINASE) 8"/>
    <property type="match status" value="1"/>
</dbReference>
<evidence type="ECO:0000256" key="1">
    <source>
        <dbReference type="ARBA" id="ARBA00022670"/>
    </source>
</evidence>
<feature type="coiled-coil region" evidence="6">
    <location>
        <begin position="1307"/>
        <end position="1355"/>
    </location>
</feature>
<dbReference type="InterPro" id="IPR039537">
    <property type="entry name" value="Retrotran_Ty1/copia-like"/>
</dbReference>
<name>A0AAD8WEY7_LOLMU</name>
<evidence type="ECO:0000256" key="5">
    <source>
        <dbReference type="PROSITE-ProRule" id="PRU00047"/>
    </source>
</evidence>
<evidence type="ECO:0000259" key="8">
    <source>
        <dbReference type="PROSITE" id="PS50158"/>
    </source>
</evidence>
<feature type="domain" description="Integrase catalytic" evidence="9">
    <location>
        <begin position="1751"/>
        <end position="1917"/>
    </location>
</feature>
<keyword evidence="11" id="KW-1185">Reference proteome</keyword>
<dbReference type="Pfam" id="PF22936">
    <property type="entry name" value="Pol_BBD"/>
    <property type="match status" value="1"/>
</dbReference>
<feature type="region of interest" description="Disordered" evidence="7">
    <location>
        <begin position="2749"/>
        <end position="2781"/>
    </location>
</feature>
<feature type="compositionally biased region" description="Pro residues" evidence="7">
    <location>
        <begin position="207"/>
        <end position="223"/>
    </location>
</feature>
<keyword evidence="1" id="KW-0645">Protease</keyword>
<feature type="region of interest" description="Disordered" evidence="7">
    <location>
        <begin position="2016"/>
        <end position="2092"/>
    </location>
</feature>
<dbReference type="SUPFAM" id="SSF56672">
    <property type="entry name" value="DNA/RNA polymerases"/>
    <property type="match status" value="2"/>
</dbReference>
<evidence type="ECO:0000256" key="4">
    <source>
        <dbReference type="ARBA" id="ARBA00022801"/>
    </source>
</evidence>